<dbReference type="Pfam" id="PF07836">
    <property type="entry name" value="DmpG_comm"/>
    <property type="match status" value="1"/>
</dbReference>
<keyword evidence="5 6" id="KW-0456">Lyase</keyword>
<name>F5YQW2_TREPZ</name>
<evidence type="ECO:0000256" key="3">
    <source>
        <dbReference type="ARBA" id="ARBA00022797"/>
    </source>
</evidence>
<dbReference type="PROSITE" id="PS50991">
    <property type="entry name" value="PYR_CT"/>
    <property type="match status" value="1"/>
</dbReference>
<accession>F5YQW2</accession>
<evidence type="ECO:0000256" key="2">
    <source>
        <dbReference type="ARBA" id="ARBA00022723"/>
    </source>
</evidence>
<dbReference type="InterPro" id="IPR017629">
    <property type="entry name" value="4OH_2_O-val_aldolase"/>
</dbReference>
<dbReference type="InterPro" id="IPR013785">
    <property type="entry name" value="Aldolase_TIM"/>
</dbReference>
<dbReference type="GO" id="GO:0009098">
    <property type="term" value="P:L-leucine biosynthetic process"/>
    <property type="evidence" value="ECO:0007669"/>
    <property type="project" value="TreeGrafter"/>
</dbReference>
<dbReference type="NCBIfam" id="TIGR03217">
    <property type="entry name" value="4OH_2_O_val_ald"/>
    <property type="match status" value="1"/>
</dbReference>
<dbReference type="AlphaFoldDB" id="F5YQW2"/>
<feature type="active site" description="Proton acceptor" evidence="6">
    <location>
        <position position="18"/>
    </location>
</feature>
<dbReference type="RefSeq" id="WP_015708761.1">
    <property type="nucleotide sequence ID" value="NC_015578.1"/>
</dbReference>
<evidence type="ECO:0000256" key="4">
    <source>
        <dbReference type="ARBA" id="ARBA00023211"/>
    </source>
</evidence>
<dbReference type="HAMAP" id="MF_01656">
    <property type="entry name" value="HOA"/>
    <property type="match status" value="1"/>
</dbReference>
<feature type="binding site" evidence="6">
    <location>
        <position position="197"/>
    </location>
    <ligand>
        <name>Mn(2+)</name>
        <dbReference type="ChEBI" id="CHEBI:29035"/>
    </ligand>
</feature>
<evidence type="ECO:0000313" key="10">
    <source>
        <dbReference type="Proteomes" id="UP000009223"/>
    </source>
</evidence>
<organism evidence="9 10">
    <name type="scientific">Treponema primitia (strain ATCC BAA-887 / DSM 12427 / ZAS-2)</name>
    <dbReference type="NCBI Taxonomy" id="545694"/>
    <lineage>
        <taxon>Bacteria</taxon>
        <taxon>Pseudomonadati</taxon>
        <taxon>Spirochaetota</taxon>
        <taxon>Spirochaetia</taxon>
        <taxon>Spirochaetales</taxon>
        <taxon>Treponemataceae</taxon>
        <taxon>Treponema</taxon>
    </lineage>
</organism>
<evidence type="ECO:0000256" key="7">
    <source>
        <dbReference type="NCBIfam" id="TIGR03217"/>
    </source>
</evidence>
<dbReference type="InterPro" id="IPR012425">
    <property type="entry name" value="DmpG_comm"/>
</dbReference>
<proteinExistence type="inferred from homology"/>
<dbReference type="CDD" id="cd07943">
    <property type="entry name" value="DRE_TIM_HOA"/>
    <property type="match status" value="1"/>
</dbReference>
<evidence type="ECO:0000256" key="1">
    <source>
        <dbReference type="ARBA" id="ARBA00008944"/>
    </source>
</evidence>
<dbReference type="eggNOG" id="COG0119">
    <property type="taxonomic scope" value="Bacteria"/>
</dbReference>
<protein>
    <recommendedName>
        <fullName evidence="6 7">4-hydroxy-2-oxovalerate aldolase</fullName>
        <shortName evidence="6">HOA</shortName>
        <ecNumber evidence="6 7">4.1.3.39</ecNumber>
    </recommendedName>
    <alternativeName>
        <fullName evidence="6">4-hydroxy-2-keto-pentanoic acid aldolase</fullName>
    </alternativeName>
    <alternativeName>
        <fullName evidence="6">4-hydroxy-2-oxopentanoate aldolase</fullName>
    </alternativeName>
</protein>
<evidence type="ECO:0000256" key="5">
    <source>
        <dbReference type="ARBA" id="ARBA00023239"/>
    </source>
</evidence>
<evidence type="ECO:0000256" key="6">
    <source>
        <dbReference type="HAMAP-Rule" id="MF_01656"/>
    </source>
</evidence>
<feature type="binding site" evidence="6">
    <location>
        <position position="286"/>
    </location>
    <ligand>
        <name>substrate</name>
    </ligand>
</feature>
<evidence type="ECO:0000259" key="8">
    <source>
        <dbReference type="PROSITE" id="PS50991"/>
    </source>
</evidence>
<dbReference type="GO" id="GO:0030145">
    <property type="term" value="F:manganese ion binding"/>
    <property type="evidence" value="ECO:0007669"/>
    <property type="project" value="UniProtKB-UniRule"/>
</dbReference>
<feature type="binding site" evidence="6">
    <location>
        <position position="168"/>
    </location>
    <ligand>
        <name>substrate</name>
    </ligand>
</feature>
<keyword evidence="10" id="KW-1185">Reference proteome</keyword>
<dbReference type="OrthoDB" id="9804858at2"/>
<feature type="binding site" evidence="6">
    <location>
        <begin position="14"/>
        <end position="15"/>
    </location>
    <ligand>
        <name>substrate</name>
    </ligand>
</feature>
<dbReference type="KEGG" id="tpi:TREPR_1324"/>
<dbReference type="Pfam" id="PF00682">
    <property type="entry name" value="HMGL-like"/>
    <property type="match status" value="1"/>
</dbReference>
<keyword evidence="4 6" id="KW-0464">Manganese</keyword>
<feature type="domain" description="Pyruvate carboxyltransferase" evidence="8">
    <location>
        <begin position="6"/>
        <end position="256"/>
    </location>
</feature>
<dbReference type="EC" id="4.1.3.39" evidence="6 7"/>
<sequence length="335" mass="35601">MANSKINIVDTTLRDGSHAVSHSFTAEQAAAVAAGLDKAGIELIEISHGDGIAGSSINYGFSKVSELDLIEAAGKVVKKAKLGVLLLPGIGTIEDLKEARERGANAVRVATHVTEADIAVQHIAWAKQAGMFTVGFLMMTHMASPETIVEQAKIFVDAGADYINLADSSGYMVPKDVRARIGALKAAISIPVGFHSHNNLGLAVANSLAAVEEGASYIDVTCRGLGAGAGNTQGEVFCAVMERLGYETGVHCYELMDLAENVVEPIMLRPQVIRTDSLMLGYAGVYSSFLLHTRKAAEKYGIAPRDILVELGKRRMVGGQEDMIVDVAYQLSQKK</sequence>
<dbReference type="STRING" id="545694.TREPR_1324"/>
<dbReference type="SUPFAM" id="SSF51569">
    <property type="entry name" value="Aldolase"/>
    <property type="match status" value="1"/>
</dbReference>
<feature type="binding site" evidence="6">
    <location>
        <position position="15"/>
    </location>
    <ligand>
        <name>Mn(2+)</name>
        <dbReference type="ChEBI" id="CHEBI:29035"/>
    </ligand>
</feature>
<dbReference type="HOGENOM" id="CLU_049173_0_0_12"/>
<feature type="binding site" evidence="6">
    <location>
        <position position="195"/>
    </location>
    <ligand>
        <name>substrate</name>
    </ligand>
</feature>
<comment type="catalytic activity">
    <reaction evidence="6">
        <text>(S)-4-hydroxy-2-oxopentanoate = acetaldehyde + pyruvate</text>
        <dbReference type="Rhea" id="RHEA:22624"/>
        <dbReference type="ChEBI" id="CHEBI:15343"/>
        <dbReference type="ChEBI" id="CHEBI:15361"/>
        <dbReference type="ChEBI" id="CHEBI:73143"/>
        <dbReference type="EC" id="4.1.3.39"/>
    </reaction>
</comment>
<dbReference type="GO" id="GO:0008701">
    <property type="term" value="F:4-hydroxy-2-oxovalerate aldolase activity"/>
    <property type="evidence" value="ECO:0007669"/>
    <property type="project" value="UniProtKB-UniRule"/>
</dbReference>
<dbReference type="GO" id="GO:0003852">
    <property type="term" value="F:2-isopropylmalate synthase activity"/>
    <property type="evidence" value="ECO:0007669"/>
    <property type="project" value="TreeGrafter"/>
</dbReference>
<dbReference type="Gene3D" id="3.20.20.70">
    <property type="entry name" value="Aldolase class I"/>
    <property type="match status" value="1"/>
</dbReference>
<dbReference type="Gene3D" id="1.10.8.60">
    <property type="match status" value="1"/>
</dbReference>
<keyword evidence="3 6" id="KW-0058">Aromatic hydrocarbons catabolism</keyword>
<dbReference type="Proteomes" id="UP000009223">
    <property type="component" value="Chromosome"/>
</dbReference>
<keyword evidence="2 6" id="KW-0479">Metal-binding</keyword>
<dbReference type="InterPro" id="IPR050073">
    <property type="entry name" value="2-IPM_HCS-like"/>
</dbReference>
<evidence type="ECO:0000313" key="9">
    <source>
        <dbReference type="EMBL" id="AEF85149.1"/>
    </source>
</evidence>
<dbReference type="EMBL" id="CP001843">
    <property type="protein sequence ID" value="AEF85149.1"/>
    <property type="molecule type" value="Genomic_DNA"/>
</dbReference>
<dbReference type="PANTHER" id="PTHR10277:SF9">
    <property type="entry name" value="2-ISOPROPYLMALATE SYNTHASE 1, CHLOROPLASTIC-RELATED"/>
    <property type="match status" value="1"/>
</dbReference>
<feature type="binding site" evidence="6">
    <location>
        <position position="195"/>
    </location>
    <ligand>
        <name>Mn(2+)</name>
        <dbReference type="ChEBI" id="CHEBI:29035"/>
    </ligand>
</feature>
<dbReference type="PANTHER" id="PTHR10277">
    <property type="entry name" value="HOMOCITRATE SYNTHASE-RELATED"/>
    <property type="match status" value="1"/>
</dbReference>
<dbReference type="InterPro" id="IPR035685">
    <property type="entry name" value="DRE_TIM_HOA"/>
</dbReference>
<comment type="similarity">
    <text evidence="1 6">Belongs to the 4-hydroxy-2-oxovalerate aldolase family.</text>
</comment>
<reference evidence="9 10" key="2">
    <citation type="journal article" date="2011" name="ISME J.">
        <title>RNA-seq reveals cooperative metabolic interactions between two termite-gut spirochete species in co-culture.</title>
        <authorList>
            <person name="Rosenthal A.Z."/>
            <person name="Matson E.G."/>
            <person name="Eldar A."/>
            <person name="Leadbetter J.R."/>
        </authorList>
    </citation>
    <scope>NUCLEOTIDE SEQUENCE [LARGE SCALE GENOMIC DNA]</scope>
    <source>
        <strain evidence="10">ATCC BAA-887 / DSM 12427 / ZAS-2</strain>
    </source>
</reference>
<gene>
    <name evidence="9" type="primary">dmpG</name>
    <name evidence="9" type="ordered locus">TREPR_1324</name>
</gene>
<dbReference type="InterPro" id="IPR000891">
    <property type="entry name" value="PYR_CT"/>
</dbReference>
<dbReference type="NCBIfam" id="NF006049">
    <property type="entry name" value="PRK08195.1"/>
    <property type="match status" value="1"/>
</dbReference>
<feature type="site" description="Transition state stabilizer" evidence="6">
    <location>
        <position position="14"/>
    </location>
</feature>
<dbReference type="SUPFAM" id="SSF89000">
    <property type="entry name" value="post-HMGL domain-like"/>
    <property type="match status" value="1"/>
</dbReference>
<reference evidence="10" key="1">
    <citation type="submission" date="2009-12" db="EMBL/GenBank/DDBJ databases">
        <title>Complete sequence of Treponema primitia strain ZAS-2.</title>
        <authorList>
            <person name="Tetu S.G."/>
            <person name="Matson E."/>
            <person name="Ren Q."/>
            <person name="Seshadri R."/>
            <person name="Elbourne L."/>
            <person name="Hassan K.A."/>
            <person name="Durkin A."/>
            <person name="Radune D."/>
            <person name="Mohamoud Y."/>
            <person name="Shay R."/>
            <person name="Jin S."/>
            <person name="Zhang X."/>
            <person name="Lucey K."/>
            <person name="Ballor N.R."/>
            <person name="Ottesen E."/>
            <person name="Rosenthal R."/>
            <person name="Allen A."/>
            <person name="Leadbetter J.R."/>
            <person name="Paulsen I.T."/>
        </authorList>
    </citation>
    <scope>NUCLEOTIDE SEQUENCE [LARGE SCALE GENOMIC DNA]</scope>
    <source>
        <strain evidence="10">ATCC BAA-887 / DSM 12427 / ZAS-2</strain>
    </source>
</reference>